<evidence type="ECO:0008006" key="3">
    <source>
        <dbReference type="Google" id="ProtNLM"/>
    </source>
</evidence>
<dbReference type="AlphaFoldDB" id="A0A239JN28"/>
<dbReference type="EMBL" id="FZPA01000010">
    <property type="protein sequence ID" value="SNT06753.1"/>
    <property type="molecule type" value="Genomic_DNA"/>
</dbReference>
<sequence>MRLSAPCDGALRARAAAASFERMTMLSALRPGPAVLAFCALALAGCSQPAPPPDNAKLAGGEPIATRAVMVGTEGPTLPACSSISRVKDGGTDVYWAPGETRVVKARLAGGTPVSLCEAADNDRWFGIVFAAPGTDKDMCGVGRSVPNAREYQGPCRWGWIRGGTVRLGA</sequence>
<name>A0A239JN28_9SPHN</name>
<accession>A0A239JN28</accession>
<gene>
    <name evidence="1" type="ORF">SAMN06295955_110148</name>
</gene>
<evidence type="ECO:0000313" key="1">
    <source>
        <dbReference type="EMBL" id="SNT06753.1"/>
    </source>
</evidence>
<dbReference type="Proteomes" id="UP000198339">
    <property type="component" value="Unassembled WGS sequence"/>
</dbReference>
<keyword evidence="2" id="KW-1185">Reference proteome</keyword>
<organism evidence="1 2">
    <name type="scientific">Sphingopyxis indica</name>
    <dbReference type="NCBI Taxonomy" id="436663"/>
    <lineage>
        <taxon>Bacteria</taxon>
        <taxon>Pseudomonadati</taxon>
        <taxon>Pseudomonadota</taxon>
        <taxon>Alphaproteobacteria</taxon>
        <taxon>Sphingomonadales</taxon>
        <taxon>Sphingomonadaceae</taxon>
        <taxon>Sphingopyxis</taxon>
    </lineage>
</organism>
<reference evidence="1 2" key="1">
    <citation type="submission" date="2017-06" db="EMBL/GenBank/DDBJ databases">
        <authorList>
            <person name="Kim H.J."/>
            <person name="Triplett B.A."/>
        </authorList>
    </citation>
    <scope>NUCLEOTIDE SEQUENCE [LARGE SCALE GENOMIC DNA]</scope>
    <source>
        <strain evidence="1 2">DS15</strain>
    </source>
</reference>
<proteinExistence type="predicted"/>
<protein>
    <recommendedName>
        <fullName evidence="3">Integron</fullName>
    </recommendedName>
</protein>
<evidence type="ECO:0000313" key="2">
    <source>
        <dbReference type="Proteomes" id="UP000198339"/>
    </source>
</evidence>